<name>A0AAE1A0R6_9GAST</name>
<evidence type="ECO:0000313" key="2">
    <source>
        <dbReference type="EMBL" id="KAK3778833.1"/>
    </source>
</evidence>
<organism evidence="2 3">
    <name type="scientific">Elysia crispata</name>
    <name type="common">lettuce slug</name>
    <dbReference type="NCBI Taxonomy" id="231223"/>
    <lineage>
        <taxon>Eukaryota</taxon>
        <taxon>Metazoa</taxon>
        <taxon>Spiralia</taxon>
        <taxon>Lophotrochozoa</taxon>
        <taxon>Mollusca</taxon>
        <taxon>Gastropoda</taxon>
        <taxon>Heterobranchia</taxon>
        <taxon>Euthyneura</taxon>
        <taxon>Panpulmonata</taxon>
        <taxon>Sacoglossa</taxon>
        <taxon>Placobranchoidea</taxon>
        <taxon>Plakobranchidae</taxon>
        <taxon>Elysia</taxon>
    </lineage>
</organism>
<evidence type="ECO:0000256" key="1">
    <source>
        <dbReference type="SAM" id="MobiDB-lite"/>
    </source>
</evidence>
<reference evidence="2" key="1">
    <citation type="journal article" date="2023" name="G3 (Bethesda)">
        <title>A reference genome for the long-term kleptoplast-retaining sea slug Elysia crispata morphotype clarki.</title>
        <authorList>
            <person name="Eastman K.E."/>
            <person name="Pendleton A.L."/>
            <person name="Shaikh M.A."/>
            <person name="Suttiyut T."/>
            <person name="Ogas R."/>
            <person name="Tomko P."/>
            <person name="Gavelis G."/>
            <person name="Widhalm J.R."/>
            <person name="Wisecaver J.H."/>
        </authorList>
    </citation>
    <scope>NUCLEOTIDE SEQUENCE</scope>
    <source>
        <strain evidence="2">ECLA1</strain>
    </source>
</reference>
<keyword evidence="3" id="KW-1185">Reference proteome</keyword>
<dbReference type="AlphaFoldDB" id="A0AAE1A0R6"/>
<gene>
    <name evidence="2" type="ORF">RRG08_013099</name>
</gene>
<accession>A0AAE1A0R6</accession>
<feature type="region of interest" description="Disordered" evidence="1">
    <location>
        <begin position="1"/>
        <end position="25"/>
    </location>
</feature>
<proteinExistence type="predicted"/>
<protein>
    <submittedName>
        <fullName evidence="2">Uncharacterized protein</fullName>
    </submittedName>
</protein>
<comment type="caution">
    <text evidence="2">The sequence shown here is derived from an EMBL/GenBank/DDBJ whole genome shotgun (WGS) entry which is preliminary data.</text>
</comment>
<sequence length="86" mass="9577">MYAARPCIHPRSLRRTASRSAHSRRVRLQNLQTPVRPTFAHTAADASRSLTGPSARTHLNQDLNNIKVYTASAFITLDSNSIFLSD</sequence>
<feature type="compositionally biased region" description="Basic residues" evidence="1">
    <location>
        <begin position="11"/>
        <end position="25"/>
    </location>
</feature>
<dbReference type="Proteomes" id="UP001283361">
    <property type="component" value="Unassembled WGS sequence"/>
</dbReference>
<dbReference type="EMBL" id="JAWDGP010002895">
    <property type="protein sequence ID" value="KAK3778833.1"/>
    <property type="molecule type" value="Genomic_DNA"/>
</dbReference>
<evidence type="ECO:0000313" key="3">
    <source>
        <dbReference type="Proteomes" id="UP001283361"/>
    </source>
</evidence>